<dbReference type="SUPFAM" id="SSF55781">
    <property type="entry name" value="GAF domain-like"/>
    <property type="match status" value="1"/>
</dbReference>
<evidence type="ECO:0000259" key="4">
    <source>
        <dbReference type="SMART" id="SM00331"/>
    </source>
</evidence>
<dbReference type="InterPro" id="IPR001932">
    <property type="entry name" value="PPM-type_phosphatase-like_dom"/>
</dbReference>
<accession>A0ABN2PPU4</accession>
<evidence type="ECO:0008006" key="7">
    <source>
        <dbReference type="Google" id="ProtNLM"/>
    </source>
</evidence>
<dbReference type="PANTHER" id="PTHR43156:SF2">
    <property type="entry name" value="STAGE II SPORULATION PROTEIN E"/>
    <property type="match status" value="1"/>
</dbReference>
<keyword evidence="1" id="KW-0378">Hydrolase</keyword>
<organism evidence="5 6">
    <name type="scientific">Nocardioides lentus</name>
    <dbReference type="NCBI Taxonomy" id="338077"/>
    <lineage>
        <taxon>Bacteria</taxon>
        <taxon>Bacillati</taxon>
        <taxon>Actinomycetota</taxon>
        <taxon>Actinomycetes</taxon>
        <taxon>Propionibacteriales</taxon>
        <taxon>Nocardioidaceae</taxon>
        <taxon>Nocardioides</taxon>
    </lineage>
</organism>
<feature type="domain" description="GAF" evidence="3">
    <location>
        <begin position="36"/>
        <end position="179"/>
    </location>
</feature>
<dbReference type="InterPro" id="IPR052016">
    <property type="entry name" value="Bact_Sigma-Reg"/>
</dbReference>
<dbReference type="InterPro" id="IPR036457">
    <property type="entry name" value="PPM-type-like_dom_sf"/>
</dbReference>
<comment type="caution">
    <text evidence="5">The sequence shown here is derived from an EMBL/GenBank/DDBJ whole genome shotgun (WGS) entry which is preliminary data.</text>
</comment>
<dbReference type="Gene3D" id="3.60.40.10">
    <property type="entry name" value="PPM-type phosphatase domain"/>
    <property type="match status" value="1"/>
</dbReference>
<dbReference type="InterPro" id="IPR029016">
    <property type="entry name" value="GAF-like_dom_sf"/>
</dbReference>
<dbReference type="RefSeq" id="WP_344008711.1">
    <property type="nucleotide sequence ID" value="NZ_BAAAMY010000009.1"/>
</dbReference>
<dbReference type="SUPFAM" id="SSF81606">
    <property type="entry name" value="PP2C-like"/>
    <property type="match status" value="1"/>
</dbReference>
<evidence type="ECO:0000313" key="5">
    <source>
        <dbReference type="EMBL" id="GAA1928383.1"/>
    </source>
</evidence>
<evidence type="ECO:0000313" key="6">
    <source>
        <dbReference type="Proteomes" id="UP001501612"/>
    </source>
</evidence>
<dbReference type="EMBL" id="BAAAMY010000009">
    <property type="protein sequence ID" value="GAA1928383.1"/>
    <property type="molecule type" value="Genomic_DNA"/>
</dbReference>
<dbReference type="PANTHER" id="PTHR43156">
    <property type="entry name" value="STAGE II SPORULATION PROTEIN E-RELATED"/>
    <property type="match status" value="1"/>
</dbReference>
<feature type="region of interest" description="Disordered" evidence="2">
    <location>
        <begin position="1"/>
        <end position="29"/>
    </location>
</feature>
<feature type="compositionally biased region" description="Low complexity" evidence="2">
    <location>
        <begin position="1"/>
        <end position="19"/>
    </location>
</feature>
<feature type="domain" description="PPM-type phosphatase" evidence="4">
    <location>
        <begin position="192"/>
        <end position="420"/>
    </location>
</feature>
<dbReference type="Pfam" id="PF07228">
    <property type="entry name" value="SpoIIE"/>
    <property type="match status" value="1"/>
</dbReference>
<dbReference type="Proteomes" id="UP001501612">
    <property type="component" value="Unassembled WGS sequence"/>
</dbReference>
<sequence>MTQPSGPVGRAGPAAPATGPERRSRGLDALDLLDTPAEERFDRFTRMALVLFDVPLASITLVDGDRTFFKSLTRIPQVPEPPATDDFSLACVESGEVLVVPDAREDPSYADAPTVTGAPRVRFWAGHPVHDANGTPIGTLALADRRLRAWDGRDAQLLRELARWVDTELATESEAQRATAVQDALLPPPLVLEGYDAAALCLPTSVVSGDFYDHAGFGDDGHLLALADVMGKGTGAAILTATVRAALRAEATAYARGRRDGPDPGTGSGTGGPADLGVVVSAVNALLVTDLAASDAFVTGFVGWVHPERGELRWVDAGHGLALVCRASGEVVRLHGEGLPLGVVEDGTWAESRVVLEPGDWFVLTSDGLLDLLGGTLESLDEIARLALGAADPAGLMTAVRALADDDPARDDVTVLAIRRTERL</sequence>
<name>A0ABN2PPU4_9ACTN</name>
<reference evidence="5 6" key="1">
    <citation type="journal article" date="2019" name="Int. J. Syst. Evol. Microbiol.">
        <title>The Global Catalogue of Microorganisms (GCM) 10K type strain sequencing project: providing services to taxonomists for standard genome sequencing and annotation.</title>
        <authorList>
            <consortium name="The Broad Institute Genomics Platform"/>
            <consortium name="The Broad Institute Genome Sequencing Center for Infectious Disease"/>
            <person name="Wu L."/>
            <person name="Ma J."/>
        </authorList>
    </citation>
    <scope>NUCLEOTIDE SEQUENCE [LARGE SCALE GENOMIC DNA]</scope>
    <source>
        <strain evidence="5 6">JCM 14046</strain>
    </source>
</reference>
<proteinExistence type="predicted"/>
<dbReference type="SMART" id="SM00331">
    <property type="entry name" value="PP2C_SIG"/>
    <property type="match status" value="1"/>
</dbReference>
<evidence type="ECO:0000256" key="1">
    <source>
        <dbReference type="ARBA" id="ARBA00022801"/>
    </source>
</evidence>
<dbReference type="Gene3D" id="3.30.450.40">
    <property type="match status" value="1"/>
</dbReference>
<evidence type="ECO:0000256" key="2">
    <source>
        <dbReference type="SAM" id="MobiDB-lite"/>
    </source>
</evidence>
<protein>
    <recommendedName>
        <fullName evidence="7">PPM-type phosphatase domain-containing protein</fullName>
    </recommendedName>
</protein>
<keyword evidence="6" id="KW-1185">Reference proteome</keyword>
<dbReference type="SMART" id="SM00065">
    <property type="entry name" value="GAF"/>
    <property type="match status" value="1"/>
</dbReference>
<gene>
    <name evidence="5" type="ORF">GCM10009737_32840</name>
</gene>
<evidence type="ECO:0000259" key="3">
    <source>
        <dbReference type="SMART" id="SM00065"/>
    </source>
</evidence>
<dbReference type="InterPro" id="IPR003018">
    <property type="entry name" value="GAF"/>
</dbReference>